<reference evidence="2" key="1">
    <citation type="journal article" date="2023" name="Mol. Phylogenet. Evol.">
        <title>Genome-scale phylogeny and comparative genomics of the fungal order Sordariales.</title>
        <authorList>
            <person name="Hensen N."/>
            <person name="Bonometti L."/>
            <person name="Westerberg I."/>
            <person name="Brannstrom I.O."/>
            <person name="Guillou S."/>
            <person name="Cros-Aarteil S."/>
            <person name="Calhoun S."/>
            <person name="Haridas S."/>
            <person name="Kuo A."/>
            <person name="Mondo S."/>
            <person name="Pangilinan J."/>
            <person name="Riley R."/>
            <person name="LaButti K."/>
            <person name="Andreopoulos B."/>
            <person name="Lipzen A."/>
            <person name="Chen C."/>
            <person name="Yan M."/>
            <person name="Daum C."/>
            <person name="Ng V."/>
            <person name="Clum A."/>
            <person name="Steindorff A."/>
            <person name="Ohm R.A."/>
            <person name="Martin F."/>
            <person name="Silar P."/>
            <person name="Natvig D.O."/>
            <person name="Lalanne C."/>
            <person name="Gautier V."/>
            <person name="Ament-Velasquez S.L."/>
            <person name="Kruys A."/>
            <person name="Hutchinson M.I."/>
            <person name="Powell A.J."/>
            <person name="Barry K."/>
            <person name="Miller A.N."/>
            <person name="Grigoriev I.V."/>
            <person name="Debuchy R."/>
            <person name="Gladieux P."/>
            <person name="Hiltunen Thoren M."/>
            <person name="Johannesson H."/>
        </authorList>
    </citation>
    <scope>NUCLEOTIDE SEQUENCE [LARGE SCALE GENOMIC DNA]</scope>
    <source>
        <strain evidence="2">CBS 340.73</strain>
    </source>
</reference>
<organism evidence="1 2">
    <name type="scientific">Diplogelasinospora grovesii</name>
    <dbReference type="NCBI Taxonomy" id="303347"/>
    <lineage>
        <taxon>Eukaryota</taxon>
        <taxon>Fungi</taxon>
        <taxon>Dikarya</taxon>
        <taxon>Ascomycota</taxon>
        <taxon>Pezizomycotina</taxon>
        <taxon>Sordariomycetes</taxon>
        <taxon>Sordariomycetidae</taxon>
        <taxon>Sordariales</taxon>
        <taxon>Diplogelasinosporaceae</taxon>
        <taxon>Diplogelasinospora</taxon>
    </lineage>
</organism>
<evidence type="ECO:0000313" key="2">
    <source>
        <dbReference type="Proteomes" id="UP001303473"/>
    </source>
</evidence>
<sequence>VDELNDDQKKCCDDIIIKLGDANGNGEKPDASSRAGLWKRVFANGWNTNCPNTHPGPIRARRGVESMTQIGTWMVNLPAPSTPTKRKRNDGFTVNQHRLAGAPAFIKPNINWDDFGISFSVCDAKSSGANAKYVALTPGWTLQQARAEAMTHWDEHECDRVIEYNTKLAVCWARSRLLAPHRASASGGSAVAQCSRPVGTQNEIVVNTGEFVKLVTCADKMKEMATLVDESNKIAKARPIKKRKLADNA</sequence>
<dbReference type="Proteomes" id="UP001303473">
    <property type="component" value="Unassembled WGS sequence"/>
</dbReference>
<keyword evidence="2" id="KW-1185">Reference proteome</keyword>
<evidence type="ECO:0000313" key="1">
    <source>
        <dbReference type="EMBL" id="KAK3934374.1"/>
    </source>
</evidence>
<protein>
    <submittedName>
        <fullName evidence="1">Uncharacterized protein</fullName>
    </submittedName>
</protein>
<feature type="non-terminal residue" evidence="1">
    <location>
        <position position="1"/>
    </location>
</feature>
<accession>A0AAN6MW20</accession>
<dbReference type="AlphaFoldDB" id="A0AAN6MW20"/>
<name>A0AAN6MW20_9PEZI</name>
<dbReference type="EMBL" id="MU853996">
    <property type="protein sequence ID" value="KAK3934374.1"/>
    <property type="molecule type" value="Genomic_DNA"/>
</dbReference>
<proteinExistence type="predicted"/>
<gene>
    <name evidence="1" type="ORF">QBC46DRAFT_427632</name>
</gene>
<comment type="caution">
    <text evidence="1">The sequence shown here is derived from an EMBL/GenBank/DDBJ whole genome shotgun (WGS) entry which is preliminary data.</text>
</comment>